<proteinExistence type="predicted"/>
<reference evidence="1" key="1">
    <citation type="submission" date="2022-11" db="EMBL/GenBank/DDBJ databases">
        <title>Parathalassolutuus dongxingensis gen. nov., sp. nov., a novel member of family Oceanospirillaceae isolated from a coastal shrimp pond in Guangxi, China.</title>
        <authorList>
            <person name="Chen H."/>
        </authorList>
    </citation>
    <scope>NUCLEOTIDE SEQUENCE</scope>
    <source>
        <strain evidence="1">G-43</strain>
    </source>
</reference>
<dbReference type="RefSeq" id="WP_283174356.1">
    <property type="nucleotide sequence ID" value="NZ_JAPNOA010000039.1"/>
</dbReference>
<dbReference type="SUPFAM" id="SSF46785">
    <property type="entry name" value="Winged helix' DNA-binding domain"/>
    <property type="match status" value="1"/>
</dbReference>
<name>A0A9X3EG57_9GAMM</name>
<dbReference type="InterPro" id="IPR036390">
    <property type="entry name" value="WH_DNA-bd_sf"/>
</dbReference>
<comment type="caution">
    <text evidence="1">The sequence shown here is derived from an EMBL/GenBank/DDBJ whole genome shotgun (WGS) entry which is preliminary data.</text>
</comment>
<dbReference type="AlphaFoldDB" id="A0A9X3EG57"/>
<evidence type="ECO:0000313" key="1">
    <source>
        <dbReference type="EMBL" id="MCY0966145.1"/>
    </source>
</evidence>
<dbReference type="Proteomes" id="UP001150830">
    <property type="component" value="Unassembled WGS sequence"/>
</dbReference>
<protein>
    <submittedName>
        <fullName evidence="1">ArsR family transcriptional regulator</fullName>
    </submittedName>
</protein>
<keyword evidence="2" id="KW-1185">Reference proteome</keyword>
<evidence type="ECO:0000313" key="2">
    <source>
        <dbReference type="Proteomes" id="UP001150830"/>
    </source>
</evidence>
<organism evidence="1 2">
    <name type="scientific">Parathalassolituus penaei</name>
    <dbReference type="NCBI Taxonomy" id="2997323"/>
    <lineage>
        <taxon>Bacteria</taxon>
        <taxon>Pseudomonadati</taxon>
        <taxon>Pseudomonadota</taxon>
        <taxon>Gammaproteobacteria</taxon>
        <taxon>Oceanospirillales</taxon>
        <taxon>Oceanospirillaceae</taxon>
        <taxon>Parathalassolituus</taxon>
    </lineage>
</organism>
<gene>
    <name evidence="1" type="ORF">OUO13_13205</name>
</gene>
<accession>A0A9X3EG57</accession>
<sequence length="97" mass="10739">MAFKDMVEQDQRLVILRSLADVNGTANDSILNKMLDAYGHKISRQQVKTHLYWLEEQGLLTLDTVLSTDVATITDRGYDVAQGRARVPGVGQPRPGA</sequence>
<dbReference type="EMBL" id="JAPNOA010000039">
    <property type="protein sequence ID" value="MCY0966145.1"/>
    <property type="molecule type" value="Genomic_DNA"/>
</dbReference>